<dbReference type="Pfam" id="PF08284">
    <property type="entry name" value="RVP_2"/>
    <property type="match status" value="1"/>
</dbReference>
<sequence>MRPKKKVRFDGSVRVEAPIALTGITLCGHCGRRHPDECWRMTRACLRCGSIKHHVRECLLRADQVQATDTGSTHSYVACSISKNLGIPVESTSSEVIVLSPLGQSIRVRKLYRDIFLEVQGMVFLADLMELPFGRVRYAKKLVRKGYEAYLAYVSVSAFGDFTIKDIRTMRDFPDVFLEELLSLPLNREVEFGIELLPGTTLVSISPYRMAPKEFTELKAQIQELSDCRFICPSVSP</sequence>
<proteinExistence type="predicted"/>
<dbReference type="InterPro" id="IPR032567">
    <property type="entry name" value="RTL1-rel"/>
</dbReference>
<evidence type="ECO:0000313" key="2">
    <source>
        <dbReference type="RefSeq" id="XP_016690810.1"/>
    </source>
</evidence>
<dbReference type="CDD" id="cd00303">
    <property type="entry name" value="retropepsin_like"/>
    <property type="match status" value="1"/>
</dbReference>
<dbReference type="OrthoDB" id="1749844at2759"/>
<reference evidence="1" key="1">
    <citation type="journal article" date="2020" name="Nat. Genet.">
        <title>Genomic diversifications of five Gossypium allopolyploid species and their impact on cotton improvement.</title>
        <authorList>
            <person name="Chen Z.J."/>
            <person name="Sreedasyam A."/>
            <person name="Ando A."/>
            <person name="Song Q."/>
            <person name="De Santiago L.M."/>
            <person name="Hulse-Kemp A.M."/>
            <person name="Ding M."/>
            <person name="Ye W."/>
            <person name="Kirkbride R.C."/>
            <person name="Jenkins J."/>
            <person name="Plott C."/>
            <person name="Lovell J."/>
            <person name="Lin Y.M."/>
            <person name="Vaughn R."/>
            <person name="Liu B."/>
            <person name="Simpson S."/>
            <person name="Scheffler B.E."/>
            <person name="Wen L."/>
            <person name="Saski C.A."/>
            <person name="Grover C.E."/>
            <person name="Hu G."/>
            <person name="Conover J.L."/>
            <person name="Carlson J.W."/>
            <person name="Shu S."/>
            <person name="Boston L.B."/>
            <person name="Williams M."/>
            <person name="Peterson D.G."/>
            <person name="McGee K."/>
            <person name="Jones D.C."/>
            <person name="Wendel J.F."/>
            <person name="Stelly D.M."/>
            <person name="Grimwood J."/>
            <person name="Schmutz J."/>
        </authorList>
    </citation>
    <scope>NUCLEOTIDE SEQUENCE [LARGE SCALE GENOMIC DNA]</scope>
    <source>
        <strain evidence="1">cv. TM-1</strain>
    </source>
</reference>
<keyword evidence="1" id="KW-1185">Reference proteome</keyword>
<gene>
    <name evidence="2" type="primary">LOC107908047</name>
</gene>
<reference evidence="2" key="2">
    <citation type="submission" date="2025-08" db="UniProtKB">
        <authorList>
            <consortium name="RefSeq"/>
        </authorList>
    </citation>
    <scope>IDENTIFICATION</scope>
</reference>
<evidence type="ECO:0000313" key="1">
    <source>
        <dbReference type="Proteomes" id="UP000818029"/>
    </source>
</evidence>
<dbReference type="Proteomes" id="UP000818029">
    <property type="component" value="Chromosome D02"/>
</dbReference>
<evidence type="ECO:0008006" key="3">
    <source>
        <dbReference type="Google" id="ProtNLM"/>
    </source>
</evidence>
<dbReference type="RefSeq" id="XP_016690810.1">
    <property type="nucleotide sequence ID" value="XM_016835321.1"/>
</dbReference>
<dbReference type="AlphaFoldDB" id="A0A1U8JKJ1"/>
<dbReference type="PANTHER" id="PTHR15503:SF45">
    <property type="entry name" value="RNA-DIRECTED DNA POLYMERASE HOMOLOG"/>
    <property type="match status" value="1"/>
</dbReference>
<dbReference type="InterPro" id="IPR043502">
    <property type="entry name" value="DNA/RNA_pol_sf"/>
</dbReference>
<accession>A0A1U8JKJ1</accession>
<protein>
    <recommendedName>
        <fullName evidence="3">DNA/RNA polymerases superfamily protein</fullName>
    </recommendedName>
</protein>
<dbReference type="GeneID" id="107908047"/>
<dbReference type="KEGG" id="ghi:107908047"/>
<name>A0A1U8JKJ1_GOSHI</name>
<dbReference type="SUPFAM" id="SSF56672">
    <property type="entry name" value="DNA/RNA polymerases"/>
    <property type="match status" value="1"/>
</dbReference>
<dbReference type="Gene3D" id="3.10.10.10">
    <property type="entry name" value="HIV Type 1 Reverse Transcriptase, subunit A, domain 1"/>
    <property type="match status" value="1"/>
</dbReference>
<organism evidence="1 2">
    <name type="scientific">Gossypium hirsutum</name>
    <name type="common">Upland cotton</name>
    <name type="synonym">Gossypium mexicanum</name>
    <dbReference type="NCBI Taxonomy" id="3635"/>
    <lineage>
        <taxon>Eukaryota</taxon>
        <taxon>Viridiplantae</taxon>
        <taxon>Streptophyta</taxon>
        <taxon>Embryophyta</taxon>
        <taxon>Tracheophyta</taxon>
        <taxon>Spermatophyta</taxon>
        <taxon>Magnoliopsida</taxon>
        <taxon>eudicotyledons</taxon>
        <taxon>Gunneridae</taxon>
        <taxon>Pentapetalae</taxon>
        <taxon>rosids</taxon>
        <taxon>malvids</taxon>
        <taxon>Malvales</taxon>
        <taxon>Malvaceae</taxon>
        <taxon>Malvoideae</taxon>
        <taxon>Gossypium</taxon>
    </lineage>
</organism>
<dbReference type="PaxDb" id="3635-A0A1U8JKJ1"/>
<dbReference type="PANTHER" id="PTHR15503">
    <property type="entry name" value="LDOC1 RELATED"/>
    <property type="match status" value="1"/>
</dbReference>